<dbReference type="FunCoup" id="A0A3N4LZ69">
    <property type="interactions" value="101"/>
</dbReference>
<proteinExistence type="predicted"/>
<accession>A0A3N4LZ69</accession>
<evidence type="ECO:0000256" key="1">
    <source>
        <dbReference type="ARBA" id="ARBA00004496"/>
    </source>
</evidence>
<feature type="region of interest" description="Disordered" evidence="5">
    <location>
        <begin position="544"/>
        <end position="563"/>
    </location>
</feature>
<organism evidence="7 8">
    <name type="scientific">Terfezia boudieri ATCC MYA-4762</name>
    <dbReference type="NCBI Taxonomy" id="1051890"/>
    <lineage>
        <taxon>Eukaryota</taxon>
        <taxon>Fungi</taxon>
        <taxon>Dikarya</taxon>
        <taxon>Ascomycota</taxon>
        <taxon>Pezizomycotina</taxon>
        <taxon>Pezizomycetes</taxon>
        <taxon>Pezizales</taxon>
        <taxon>Pezizaceae</taxon>
        <taxon>Terfezia</taxon>
    </lineage>
</organism>
<evidence type="ECO:0000256" key="4">
    <source>
        <dbReference type="PROSITE-ProRule" id="PRU00339"/>
    </source>
</evidence>
<evidence type="ECO:0000256" key="2">
    <source>
        <dbReference type="ARBA" id="ARBA00022490"/>
    </source>
</evidence>
<reference evidence="7 8" key="1">
    <citation type="journal article" date="2018" name="Nat. Ecol. Evol.">
        <title>Pezizomycetes genomes reveal the molecular basis of ectomycorrhizal truffle lifestyle.</title>
        <authorList>
            <person name="Murat C."/>
            <person name="Payen T."/>
            <person name="Noel B."/>
            <person name="Kuo A."/>
            <person name="Morin E."/>
            <person name="Chen J."/>
            <person name="Kohler A."/>
            <person name="Krizsan K."/>
            <person name="Balestrini R."/>
            <person name="Da Silva C."/>
            <person name="Montanini B."/>
            <person name="Hainaut M."/>
            <person name="Levati E."/>
            <person name="Barry K.W."/>
            <person name="Belfiori B."/>
            <person name="Cichocki N."/>
            <person name="Clum A."/>
            <person name="Dockter R.B."/>
            <person name="Fauchery L."/>
            <person name="Guy J."/>
            <person name="Iotti M."/>
            <person name="Le Tacon F."/>
            <person name="Lindquist E.A."/>
            <person name="Lipzen A."/>
            <person name="Malagnac F."/>
            <person name="Mello A."/>
            <person name="Molinier V."/>
            <person name="Miyauchi S."/>
            <person name="Poulain J."/>
            <person name="Riccioni C."/>
            <person name="Rubini A."/>
            <person name="Sitrit Y."/>
            <person name="Splivallo R."/>
            <person name="Traeger S."/>
            <person name="Wang M."/>
            <person name="Zifcakova L."/>
            <person name="Wipf D."/>
            <person name="Zambonelli A."/>
            <person name="Paolocci F."/>
            <person name="Nowrousian M."/>
            <person name="Ottonello S."/>
            <person name="Baldrian P."/>
            <person name="Spatafora J.W."/>
            <person name="Henrissat B."/>
            <person name="Nagy L.G."/>
            <person name="Aury J.M."/>
            <person name="Wincker P."/>
            <person name="Grigoriev I.V."/>
            <person name="Bonfante P."/>
            <person name="Martin F.M."/>
        </authorList>
    </citation>
    <scope>NUCLEOTIDE SEQUENCE [LARGE SCALE GENOMIC DNA]</scope>
    <source>
        <strain evidence="7 8">ATCC MYA-4762</strain>
    </source>
</reference>
<dbReference type="PANTHER" id="PTHR45994:SF1">
    <property type="entry name" value="FI21225P1"/>
    <property type="match status" value="1"/>
</dbReference>
<dbReference type="EMBL" id="ML121529">
    <property type="protein sequence ID" value="RPB28216.1"/>
    <property type="molecule type" value="Genomic_DNA"/>
</dbReference>
<dbReference type="STRING" id="1051890.A0A3N4LZ69"/>
<keyword evidence="2" id="KW-0963">Cytoplasm</keyword>
<dbReference type="GO" id="GO:0005737">
    <property type="term" value="C:cytoplasm"/>
    <property type="evidence" value="ECO:0007669"/>
    <property type="project" value="UniProtKB-SubCell"/>
</dbReference>
<name>A0A3N4LZ69_9PEZI</name>
<dbReference type="Gene3D" id="1.25.10.10">
    <property type="entry name" value="Leucine-rich Repeat Variant"/>
    <property type="match status" value="2"/>
</dbReference>
<dbReference type="InterPro" id="IPR016024">
    <property type="entry name" value="ARM-type_fold"/>
</dbReference>
<feature type="repeat" description="TPR" evidence="4">
    <location>
        <begin position="12"/>
        <end position="45"/>
    </location>
</feature>
<dbReference type="Proteomes" id="UP000267821">
    <property type="component" value="Unassembled WGS sequence"/>
</dbReference>
<evidence type="ECO:0000313" key="8">
    <source>
        <dbReference type="Proteomes" id="UP000267821"/>
    </source>
</evidence>
<sequence length="963" mass="102715">MTSTSTDVETEAAAFASSSLQLYSEGKLNDALRNLKHALSLSPRNPQVLLALHTLQLDSKTPEIVRLYRRVLVREGPEARKAGEDAVRYLNSTACSEGTAGWGECLMMLLNEEGDDGGLGFEGRIIAGLLRPTAGGGGNGAREQLVNVIRIACLEGSKELEELLRRFWSWGSLATEGFVSVLVDGPLWSEKGKTEEGHEKALKVCFRWFVGKIGNKGEGVQAAIRAISRILVAKTELTQHLLGKAAFEEILLAITRGKGAEEERDKEPATELATQATLAAAKYITAAGEPGEALLAEFMTQRLVLSESEEDNVIATEIAAALFPLIQQVAARIFTETEGLMERLVEVLDEGERPNGGEDFKQRAEALKAVVRLLGVACGEKACREVVRDRCVDYLERIVAQGYGGESQNDTRTLAAVALAKIHSAGLGNNAHGTQLSRVVDKGSLGELARIFKTSLILQSNTTTTAATSQQEAIEGLAYTSLDPSVKQALSTDHTFLTALLKTLSATTAASRGVLYGGLTVLANIAAYPPVLTEEQQKVLQLKKHAEANPSASTDSPDIGPLETDEAVTGRCKKLLDAGIVPVLVAIFKNLSQTSSIPPAQAAIATAGSSLLIISTILLSVSKTQKYRPQIAQQGGVKLLLQIYSAVTAKPISANNTTPSNAAVAEVRYTTAHALARILVSVNPTLIFSQIPPASAIRPLLALLNTRYDDGGMPAQRGPGGMSKVTSLLPTFEALLALTNLASMSSDGSGGGIQDLIVRVGWDQLEDVLLSYSPRSSAVAESGDDESDDDQEQKTKKKSRTRDTADAPTRIQRAAVELICNLCGSYSSLALEKFAASPQSDPRVCGRLHLLLALADAEDYPTRRAAAGTLAVLTEFETVVEGVLARERGVKVLLGMLEDEDDQGEEMAMRGLVCVRNLLGIGGDKAVERVKVEGGREGLVQAVKRARGKEVVELGVEAVKMLI</sequence>
<dbReference type="OrthoDB" id="5574718at2759"/>
<dbReference type="InterPro" id="IPR024660">
    <property type="entry name" value="UCS_central_dom"/>
</dbReference>
<keyword evidence="3" id="KW-0143">Chaperone</keyword>
<comment type="subcellular location">
    <subcellularLocation>
        <location evidence="1">Cytoplasm</location>
    </subcellularLocation>
</comment>
<gene>
    <name evidence="7" type="ORF">L211DRAFT_833206</name>
</gene>
<dbReference type="Pfam" id="PF11701">
    <property type="entry name" value="UNC45-central"/>
    <property type="match status" value="1"/>
</dbReference>
<dbReference type="GO" id="GO:0051879">
    <property type="term" value="F:Hsp90 protein binding"/>
    <property type="evidence" value="ECO:0007669"/>
    <property type="project" value="TreeGrafter"/>
</dbReference>
<dbReference type="InterPro" id="IPR019734">
    <property type="entry name" value="TPR_rpt"/>
</dbReference>
<dbReference type="PROSITE" id="PS50005">
    <property type="entry name" value="TPR"/>
    <property type="match status" value="1"/>
</dbReference>
<feature type="region of interest" description="Disordered" evidence="5">
    <location>
        <begin position="776"/>
        <end position="807"/>
    </location>
</feature>
<keyword evidence="8" id="KW-1185">Reference proteome</keyword>
<feature type="domain" description="UNC-45/Cro1/She4 central" evidence="6">
    <location>
        <begin position="270"/>
        <end position="422"/>
    </location>
</feature>
<dbReference type="InterPro" id="IPR011989">
    <property type="entry name" value="ARM-like"/>
</dbReference>
<protein>
    <recommendedName>
        <fullName evidence="6">UNC-45/Cro1/She4 central domain-containing protein</fullName>
    </recommendedName>
</protein>
<dbReference type="PANTHER" id="PTHR45994">
    <property type="entry name" value="FI21225P1"/>
    <property type="match status" value="1"/>
</dbReference>
<dbReference type="SUPFAM" id="SSF48371">
    <property type="entry name" value="ARM repeat"/>
    <property type="match status" value="1"/>
</dbReference>
<evidence type="ECO:0000256" key="3">
    <source>
        <dbReference type="ARBA" id="ARBA00023186"/>
    </source>
</evidence>
<feature type="compositionally biased region" description="Acidic residues" evidence="5">
    <location>
        <begin position="782"/>
        <end position="791"/>
    </location>
</feature>
<dbReference type="InParanoid" id="A0A3N4LZ69"/>
<evidence type="ECO:0000259" key="6">
    <source>
        <dbReference type="Pfam" id="PF11701"/>
    </source>
</evidence>
<keyword evidence="4" id="KW-0802">TPR repeat</keyword>
<evidence type="ECO:0000256" key="5">
    <source>
        <dbReference type="SAM" id="MobiDB-lite"/>
    </source>
</evidence>
<dbReference type="AlphaFoldDB" id="A0A3N4LZ69"/>
<evidence type="ECO:0000313" key="7">
    <source>
        <dbReference type="EMBL" id="RPB28216.1"/>
    </source>
</evidence>